<dbReference type="PANTHER" id="PTHR31251">
    <property type="entry name" value="SQUAMOSA PROMOTER-BINDING-LIKE PROTEIN 4"/>
    <property type="match status" value="1"/>
</dbReference>
<reference evidence="12" key="1">
    <citation type="submission" date="2019-03" db="EMBL/GenBank/DDBJ databases">
        <title>WGS assembly of Setaria viridis.</title>
        <authorList>
            <person name="Huang P."/>
            <person name="Jenkins J."/>
            <person name="Grimwood J."/>
            <person name="Barry K."/>
            <person name="Healey A."/>
            <person name="Mamidi S."/>
            <person name="Sreedasyam A."/>
            <person name="Shu S."/>
            <person name="Feldman M."/>
            <person name="Wu J."/>
            <person name="Yu Y."/>
            <person name="Chen C."/>
            <person name="Johnson J."/>
            <person name="Rokhsar D."/>
            <person name="Baxter I."/>
            <person name="Schmutz J."/>
            <person name="Brutnell T."/>
            <person name="Kellogg E."/>
        </authorList>
    </citation>
    <scope>NUCLEOTIDE SEQUENCE [LARGE SCALE GENOMIC DNA]</scope>
</reference>
<gene>
    <name evidence="12" type="ORF">SEVIR_4G282500v2</name>
</gene>
<proteinExistence type="predicted"/>
<dbReference type="FunFam" id="4.10.1100.10:FF:000001">
    <property type="entry name" value="Squamosa promoter-binding-like protein 14"/>
    <property type="match status" value="1"/>
</dbReference>
<dbReference type="Gramene" id="TKW23277">
    <property type="protein sequence ID" value="TKW23277"/>
    <property type="gene ID" value="SEVIR_4G282500v2"/>
</dbReference>
<evidence type="ECO:0000256" key="1">
    <source>
        <dbReference type="ARBA" id="ARBA00004123"/>
    </source>
</evidence>
<dbReference type="PROSITE" id="PS51141">
    <property type="entry name" value="ZF_SBP"/>
    <property type="match status" value="1"/>
</dbReference>
<evidence type="ECO:0000256" key="7">
    <source>
        <dbReference type="ARBA" id="ARBA00023163"/>
    </source>
</evidence>
<dbReference type="AlphaFoldDB" id="A0A4U6VGJ1"/>
<evidence type="ECO:0000259" key="11">
    <source>
        <dbReference type="PROSITE" id="PS51141"/>
    </source>
</evidence>
<dbReference type="GO" id="GO:0008270">
    <property type="term" value="F:zinc ion binding"/>
    <property type="evidence" value="ECO:0007669"/>
    <property type="project" value="UniProtKB-KW"/>
</dbReference>
<evidence type="ECO:0000313" key="13">
    <source>
        <dbReference type="Proteomes" id="UP000298652"/>
    </source>
</evidence>
<keyword evidence="13" id="KW-1185">Reference proteome</keyword>
<organism evidence="12 13">
    <name type="scientific">Setaria viridis</name>
    <name type="common">Green bristlegrass</name>
    <name type="synonym">Setaria italica subsp. viridis</name>
    <dbReference type="NCBI Taxonomy" id="4556"/>
    <lineage>
        <taxon>Eukaryota</taxon>
        <taxon>Viridiplantae</taxon>
        <taxon>Streptophyta</taxon>
        <taxon>Embryophyta</taxon>
        <taxon>Tracheophyta</taxon>
        <taxon>Spermatophyta</taxon>
        <taxon>Magnoliopsida</taxon>
        <taxon>Liliopsida</taxon>
        <taxon>Poales</taxon>
        <taxon>Poaceae</taxon>
        <taxon>PACMAD clade</taxon>
        <taxon>Panicoideae</taxon>
        <taxon>Panicodae</taxon>
        <taxon>Paniceae</taxon>
        <taxon>Cenchrinae</taxon>
        <taxon>Setaria</taxon>
    </lineage>
</organism>
<dbReference type="EMBL" id="CM016555">
    <property type="protein sequence ID" value="TKW23277.1"/>
    <property type="molecule type" value="Genomic_DNA"/>
</dbReference>
<dbReference type="GO" id="GO:0005634">
    <property type="term" value="C:nucleus"/>
    <property type="evidence" value="ECO:0007669"/>
    <property type="project" value="UniProtKB-SubCell"/>
</dbReference>
<keyword evidence="8" id="KW-0539">Nucleus</keyword>
<evidence type="ECO:0000256" key="6">
    <source>
        <dbReference type="ARBA" id="ARBA00023125"/>
    </source>
</evidence>
<keyword evidence="6" id="KW-0238">DNA-binding</keyword>
<evidence type="ECO:0000256" key="10">
    <source>
        <dbReference type="SAM" id="MobiDB-lite"/>
    </source>
</evidence>
<feature type="domain" description="SBP-type" evidence="11">
    <location>
        <begin position="157"/>
        <end position="234"/>
    </location>
</feature>
<dbReference type="InterPro" id="IPR044817">
    <property type="entry name" value="SBP-like"/>
</dbReference>
<comment type="subcellular location">
    <subcellularLocation>
        <location evidence="1">Nucleus</location>
    </subcellularLocation>
</comment>
<dbReference type="OMA" id="MEWEIDG"/>
<keyword evidence="2" id="KW-0479">Metal-binding</keyword>
<dbReference type="Pfam" id="PF03110">
    <property type="entry name" value="SBP"/>
    <property type="match status" value="1"/>
</dbReference>
<evidence type="ECO:0000256" key="9">
    <source>
        <dbReference type="PROSITE-ProRule" id="PRU00470"/>
    </source>
</evidence>
<keyword evidence="4" id="KW-0862">Zinc</keyword>
<keyword evidence="3 9" id="KW-0863">Zinc-finger</keyword>
<keyword evidence="7" id="KW-0804">Transcription</keyword>
<sequence>MGSFGMNWDQKNSMVWDCENLAPSVPNEIVRHGSANSSGGTLTSSSELGHGSSKSSISGSIDSPFGVGNSIEFNFAAVERHVKDMGKNGRVDDSRTSPSSMIAFSHGEPSISLKLGKRAYVENVCGRQDNKSSAPSTVTSASTVVKKTKVSHQNVKNSYCQVEGCKVDLSSAKAYHRKHKVCEDHAKAPKVVVAGLERRFCQQCSRFHGLAEFDQNKRSCRRRLTHHNARRRKPQTDTISFNSSRLSTMFYDTSQQTNLFFSQPLFSQVRSNALSSWDNLGGFKFVETKHMSMHPMKTVGLDELPFSNLQISTSVAAQTARHHNFDGLMPVKGTNTKVLNQGVEASTAASNSNGAPELGRALSLLSDGSWGSSSTVIQQHNSHVHTGAMPPLGTIAVSNPVTNHLDPSPGGFWHDDPATLDGTLQIQLQALCIVSSHNWRQEAFGEARR</sequence>
<evidence type="ECO:0000256" key="2">
    <source>
        <dbReference type="ARBA" id="ARBA00022723"/>
    </source>
</evidence>
<dbReference type="PANTHER" id="PTHR31251:SF175">
    <property type="entry name" value="SBP TRANSCRIPTION FACTOR"/>
    <property type="match status" value="1"/>
</dbReference>
<evidence type="ECO:0000313" key="12">
    <source>
        <dbReference type="EMBL" id="TKW23277.1"/>
    </source>
</evidence>
<protein>
    <recommendedName>
        <fullName evidence="11">SBP-type domain-containing protein</fullName>
    </recommendedName>
</protein>
<evidence type="ECO:0000256" key="8">
    <source>
        <dbReference type="ARBA" id="ARBA00023242"/>
    </source>
</evidence>
<dbReference type="Proteomes" id="UP000298652">
    <property type="component" value="Chromosome 4"/>
</dbReference>
<feature type="compositionally biased region" description="Low complexity" evidence="10">
    <location>
        <begin position="33"/>
        <end position="59"/>
    </location>
</feature>
<keyword evidence="5" id="KW-0805">Transcription regulation</keyword>
<dbReference type="GO" id="GO:0003677">
    <property type="term" value="F:DNA binding"/>
    <property type="evidence" value="ECO:0007669"/>
    <property type="project" value="UniProtKB-KW"/>
</dbReference>
<name>A0A4U6VGJ1_SETVI</name>
<evidence type="ECO:0000256" key="3">
    <source>
        <dbReference type="ARBA" id="ARBA00022771"/>
    </source>
</evidence>
<evidence type="ECO:0000256" key="4">
    <source>
        <dbReference type="ARBA" id="ARBA00022833"/>
    </source>
</evidence>
<dbReference type="Gene3D" id="4.10.1100.10">
    <property type="entry name" value="Transcription factor, SBP-box domain"/>
    <property type="match status" value="1"/>
</dbReference>
<evidence type="ECO:0000256" key="5">
    <source>
        <dbReference type="ARBA" id="ARBA00023015"/>
    </source>
</evidence>
<dbReference type="SUPFAM" id="SSF103612">
    <property type="entry name" value="SBT domain"/>
    <property type="match status" value="1"/>
</dbReference>
<dbReference type="InterPro" id="IPR036893">
    <property type="entry name" value="SBP_sf"/>
</dbReference>
<feature type="region of interest" description="Disordered" evidence="10">
    <location>
        <begin position="29"/>
        <end position="59"/>
    </location>
</feature>
<dbReference type="InterPro" id="IPR004333">
    <property type="entry name" value="SBP_dom"/>
</dbReference>
<accession>A0A4U6VGJ1</accession>